<dbReference type="Proteomes" id="UP000054196">
    <property type="component" value="Unassembled WGS sequence"/>
</dbReference>
<evidence type="ECO:0000313" key="2">
    <source>
        <dbReference type="Proteomes" id="UP000054196"/>
    </source>
</evidence>
<name>R7S4N7_PUNST</name>
<keyword evidence="2" id="KW-1185">Reference proteome</keyword>
<sequence length="244" mass="26672">MANCVFGSPDAWRSLLRAMPNVSFLVLFSCDFDNAKEASLGETLPCSIQKLGLIFNDSAANAVSYLALQHLAELELELRDTTDADLLRTVLEESDRSLTTLCVLGQFLFPQRMADLSECFVATKRAALRAVQVRGLKSASVPSYATLLGALLSSLSSPVIERIGLQWEQHPEADTLQVIDSILSSTTTFPSLKEFALFTNGTNGDAVPFPDTLLCLPQLALRGVLPSASEYHRYDWKALLRQGS</sequence>
<reference evidence="2" key="1">
    <citation type="journal article" date="2012" name="Science">
        <title>The Paleozoic origin of enzymatic lignin decomposition reconstructed from 31 fungal genomes.</title>
        <authorList>
            <person name="Floudas D."/>
            <person name="Binder M."/>
            <person name="Riley R."/>
            <person name="Barry K."/>
            <person name="Blanchette R.A."/>
            <person name="Henrissat B."/>
            <person name="Martinez A.T."/>
            <person name="Otillar R."/>
            <person name="Spatafora J.W."/>
            <person name="Yadav J.S."/>
            <person name="Aerts A."/>
            <person name="Benoit I."/>
            <person name="Boyd A."/>
            <person name="Carlson A."/>
            <person name="Copeland A."/>
            <person name="Coutinho P.M."/>
            <person name="de Vries R.P."/>
            <person name="Ferreira P."/>
            <person name="Findley K."/>
            <person name="Foster B."/>
            <person name="Gaskell J."/>
            <person name="Glotzer D."/>
            <person name="Gorecki P."/>
            <person name="Heitman J."/>
            <person name="Hesse C."/>
            <person name="Hori C."/>
            <person name="Igarashi K."/>
            <person name="Jurgens J.A."/>
            <person name="Kallen N."/>
            <person name="Kersten P."/>
            <person name="Kohler A."/>
            <person name="Kuees U."/>
            <person name="Kumar T.K.A."/>
            <person name="Kuo A."/>
            <person name="LaButti K."/>
            <person name="Larrondo L.F."/>
            <person name="Lindquist E."/>
            <person name="Ling A."/>
            <person name="Lombard V."/>
            <person name="Lucas S."/>
            <person name="Lundell T."/>
            <person name="Martin R."/>
            <person name="McLaughlin D.J."/>
            <person name="Morgenstern I."/>
            <person name="Morin E."/>
            <person name="Murat C."/>
            <person name="Nagy L.G."/>
            <person name="Nolan M."/>
            <person name="Ohm R.A."/>
            <person name="Patyshakuliyeva A."/>
            <person name="Rokas A."/>
            <person name="Ruiz-Duenas F.J."/>
            <person name="Sabat G."/>
            <person name="Salamov A."/>
            <person name="Samejima M."/>
            <person name="Schmutz J."/>
            <person name="Slot J.C."/>
            <person name="St John F."/>
            <person name="Stenlid J."/>
            <person name="Sun H."/>
            <person name="Sun S."/>
            <person name="Syed K."/>
            <person name="Tsang A."/>
            <person name="Wiebenga A."/>
            <person name="Young D."/>
            <person name="Pisabarro A."/>
            <person name="Eastwood D.C."/>
            <person name="Martin F."/>
            <person name="Cullen D."/>
            <person name="Grigoriev I.V."/>
            <person name="Hibbett D.S."/>
        </authorList>
    </citation>
    <scope>NUCLEOTIDE SEQUENCE [LARGE SCALE GENOMIC DNA]</scope>
    <source>
        <strain evidence="2">HHB-11173 SS5</strain>
    </source>
</reference>
<evidence type="ECO:0000313" key="1">
    <source>
        <dbReference type="EMBL" id="EIN04211.1"/>
    </source>
</evidence>
<dbReference type="EMBL" id="JH687556">
    <property type="protein sequence ID" value="EIN04211.1"/>
    <property type="molecule type" value="Genomic_DNA"/>
</dbReference>
<proteinExistence type="predicted"/>
<dbReference type="RefSeq" id="XP_007388682.1">
    <property type="nucleotide sequence ID" value="XM_007388620.1"/>
</dbReference>
<dbReference type="GeneID" id="18880200"/>
<organism evidence="1 2">
    <name type="scientific">Punctularia strigosozonata (strain HHB-11173)</name>
    <name type="common">White-rot fungus</name>
    <dbReference type="NCBI Taxonomy" id="741275"/>
    <lineage>
        <taxon>Eukaryota</taxon>
        <taxon>Fungi</taxon>
        <taxon>Dikarya</taxon>
        <taxon>Basidiomycota</taxon>
        <taxon>Agaricomycotina</taxon>
        <taxon>Agaricomycetes</taxon>
        <taxon>Corticiales</taxon>
        <taxon>Punctulariaceae</taxon>
        <taxon>Punctularia</taxon>
    </lineage>
</organism>
<dbReference type="AlphaFoldDB" id="R7S4N7"/>
<gene>
    <name evidence="1" type="ORF">PUNSTDRAFT_138940</name>
</gene>
<dbReference type="HOGENOM" id="CLU_1138494_0_0_1"/>
<accession>R7S4N7</accession>
<protein>
    <submittedName>
        <fullName evidence="1">Uncharacterized protein</fullName>
    </submittedName>
</protein>
<dbReference type="KEGG" id="psq:PUNSTDRAFT_138940"/>